<comment type="caution">
    <text evidence="2">The sequence shown here is derived from an EMBL/GenBank/DDBJ whole genome shotgun (WGS) entry which is preliminary data.</text>
</comment>
<evidence type="ECO:0000313" key="3">
    <source>
        <dbReference type="Proteomes" id="UP000077164"/>
    </source>
</evidence>
<proteinExistence type="predicted"/>
<protein>
    <submittedName>
        <fullName evidence="2">Uncharacterized protein</fullName>
    </submittedName>
</protein>
<feature type="transmembrane region" description="Helical" evidence="1">
    <location>
        <begin position="39"/>
        <end position="59"/>
    </location>
</feature>
<evidence type="ECO:0000313" key="2">
    <source>
        <dbReference type="EMBL" id="OAB31273.1"/>
    </source>
</evidence>
<gene>
    <name evidence="2" type="ORF">FBFR_00055</name>
</gene>
<keyword evidence="1" id="KW-1133">Transmembrane helix</keyword>
<feature type="transmembrane region" description="Helical" evidence="1">
    <location>
        <begin position="145"/>
        <end position="168"/>
    </location>
</feature>
<dbReference type="OrthoDB" id="795301at2"/>
<keyword evidence="1" id="KW-0812">Transmembrane</keyword>
<dbReference type="RefSeq" id="WP_066075259.1">
    <property type="nucleotide sequence ID" value="NZ_FRDK01000001.1"/>
</dbReference>
<organism evidence="2 3">
    <name type="scientific">Flavobacterium fryxellicola</name>
    <dbReference type="NCBI Taxonomy" id="249352"/>
    <lineage>
        <taxon>Bacteria</taxon>
        <taxon>Pseudomonadati</taxon>
        <taxon>Bacteroidota</taxon>
        <taxon>Flavobacteriia</taxon>
        <taxon>Flavobacteriales</taxon>
        <taxon>Flavobacteriaceae</taxon>
        <taxon>Flavobacterium</taxon>
    </lineage>
</organism>
<accession>A0A168AA30</accession>
<sequence>MDNNIEFKDLWRKQSISQPNIDDLQTKLKHFKKTSLRKLILTNVLLIATCFFIVFIWYYYEPQFISTKIGIVLNVAIMAIYLVVYNRLFDAYKKMDDTDSNTEYLKKLIQIKTKQKFLQSKMLSVYFIVLGIGLCLYMYEYTAMMTLFWGFFAYALIILWGGFVWLYLRPREIKKENLKIDNLIDKFQRINDQLEADL</sequence>
<name>A0A168AA30_9FLAO</name>
<evidence type="ECO:0000256" key="1">
    <source>
        <dbReference type="SAM" id="Phobius"/>
    </source>
</evidence>
<feature type="transmembrane region" description="Helical" evidence="1">
    <location>
        <begin position="65"/>
        <end position="85"/>
    </location>
</feature>
<reference evidence="2 3" key="1">
    <citation type="submission" date="2016-03" db="EMBL/GenBank/DDBJ databases">
        <title>Draft genome sequence of Flavobacterium fryxellicola DSM 16209.</title>
        <authorList>
            <person name="Shin S.-K."/>
            <person name="Yi H."/>
        </authorList>
    </citation>
    <scope>NUCLEOTIDE SEQUENCE [LARGE SCALE GENOMIC DNA]</scope>
    <source>
        <strain evidence="2 3">DSM 16209</strain>
    </source>
</reference>
<dbReference type="EMBL" id="LVJE01000001">
    <property type="protein sequence ID" value="OAB31273.1"/>
    <property type="molecule type" value="Genomic_DNA"/>
</dbReference>
<dbReference type="AlphaFoldDB" id="A0A168AA30"/>
<dbReference type="Proteomes" id="UP000077164">
    <property type="component" value="Unassembled WGS sequence"/>
</dbReference>
<dbReference type="STRING" id="249352.SAMN05444395_101776"/>
<feature type="transmembrane region" description="Helical" evidence="1">
    <location>
        <begin position="122"/>
        <end position="139"/>
    </location>
</feature>
<keyword evidence="3" id="KW-1185">Reference proteome</keyword>
<keyword evidence="1" id="KW-0472">Membrane</keyword>